<keyword evidence="8" id="KW-1185">Reference proteome</keyword>
<dbReference type="GO" id="GO:0008237">
    <property type="term" value="F:metallopeptidase activity"/>
    <property type="evidence" value="ECO:0007669"/>
    <property type="project" value="UniProtKB-KW"/>
</dbReference>
<accession>A0A2I8VNF1</accession>
<feature type="domain" description="JAB" evidence="6">
    <location>
        <begin position="14"/>
        <end position="91"/>
    </location>
</feature>
<dbReference type="AlphaFoldDB" id="A0A2I8VNF1"/>
<reference evidence="7 8" key="1">
    <citation type="submission" date="2018-01" db="EMBL/GenBank/DDBJ databases">
        <title>Complete genome sequence of Salinigranum rubrum GX10T, an extremely halophilic archaeon isolated from a marine solar saltern.</title>
        <authorList>
            <person name="Han S."/>
        </authorList>
    </citation>
    <scope>NUCLEOTIDE SEQUENCE [LARGE SCALE GENOMIC DNA]</scope>
    <source>
        <strain evidence="7 8">GX10</strain>
    </source>
</reference>
<keyword evidence="5" id="KW-0482">Metalloprotease</keyword>
<evidence type="ECO:0000256" key="2">
    <source>
        <dbReference type="ARBA" id="ARBA00022723"/>
    </source>
</evidence>
<keyword evidence="1" id="KW-0645">Protease</keyword>
<keyword evidence="2" id="KW-0479">Metal-binding</keyword>
<dbReference type="InterPro" id="IPR028090">
    <property type="entry name" value="JAB_dom_prok"/>
</dbReference>
<organism evidence="7 8">
    <name type="scientific">Salinigranum rubrum</name>
    <dbReference type="NCBI Taxonomy" id="755307"/>
    <lineage>
        <taxon>Archaea</taxon>
        <taxon>Methanobacteriati</taxon>
        <taxon>Methanobacteriota</taxon>
        <taxon>Stenosarchaea group</taxon>
        <taxon>Halobacteria</taxon>
        <taxon>Halobacteriales</taxon>
        <taxon>Haloferacaceae</taxon>
        <taxon>Salinigranum</taxon>
    </lineage>
</organism>
<dbReference type="RefSeq" id="WP_103427137.1">
    <property type="nucleotide sequence ID" value="NZ_CP026309.1"/>
</dbReference>
<dbReference type="Gene3D" id="3.40.140.10">
    <property type="entry name" value="Cytidine Deaminase, domain 2"/>
    <property type="match status" value="1"/>
</dbReference>
<dbReference type="GO" id="GO:0006508">
    <property type="term" value="P:proteolysis"/>
    <property type="evidence" value="ECO:0007669"/>
    <property type="project" value="UniProtKB-KW"/>
</dbReference>
<dbReference type="KEGG" id="srub:C2R22_18850"/>
<dbReference type="OrthoDB" id="350772at2157"/>
<dbReference type="Proteomes" id="UP000236584">
    <property type="component" value="Chromosome"/>
</dbReference>
<name>A0A2I8VNF1_9EURY</name>
<evidence type="ECO:0000256" key="1">
    <source>
        <dbReference type="ARBA" id="ARBA00022670"/>
    </source>
</evidence>
<proteinExistence type="predicted"/>
<dbReference type="Pfam" id="PF14464">
    <property type="entry name" value="Prok-JAB"/>
    <property type="match status" value="1"/>
</dbReference>
<evidence type="ECO:0000256" key="3">
    <source>
        <dbReference type="ARBA" id="ARBA00022801"/>
    </source>
</evidence>
<evidence type="ECO:0000313" key="8">
    <source>
        <dbReference type="Proteomes" id="UP000236584"/>
    </source>
</evidence>
<dbReference type="GO" id="GO:0046872">
    <property type="term" value="F:metal ion binding"/>
    <property type="evidence" value="ECO:0007669"/>
    <property type="project" value="UniProtKB-KW"/>
</dbReference>
<keyword evidence="3" id="KW-0378">Hydrolase</keyword>
<evidence type="ECO:0000256" key="5">
    <source>
        <dbReference type="ARBA" id="ARBA00023049"/>
    </source>
</evidence>
<evidence type="ECO:0000256" key="4">
    <source>
        <dbReference type="ARBA" id="ARBA00022833"/>
    </source>
</evidence>
<dbReference type="GeneID" id="35594196"/>
<sequence length="147" mass="16725">MVLSQFRPRRLVLPAPLLSRLRAHITEEHPSEAGGYLVCEWADASLRAVDTVRLDNESDRPLWQFETTVDDVPAMPRVFYHSHTTPASPSGLTKPDRKVTERFQLVVFAPGGEPGSYRLFHRGVFNWREFAVVVDSESGRTRLPRLV</sequence>
<gene>
    <name evidence="7" type="ORF">C2R22_18850</name>
</gene>
<dbReference type="EMBL" id="CP026309">
    <property type="protein sequence ID" value="AUV83448.1"/>
    <property type="molecule type" value="Genomic_DNA"/>
</dbReference>
<keyword evidence="4" id="KW-0862">Zinc</keyword>
<evidence type="ECO:0000259" key="6">
    <source>
        <dbReference type="Pfam" id="PF14464"/>
    </source>
</evidence>
<protein>
    <recommendedName>
        <fullName evidence="6">JAB domain-containing protein</fullName>
    </recommendedName>
</protein>
<dbReference type="SUPFAM" id="SSF102712">
    <property type="entry name" value="JAB1/MPN domain"/>
    <property type="match status" value="1"/>
</dbReference>
<evidence type="ECO:0000313" key="7">
    <source>
        <dbReference type="EMBL" id="AUV83448.1"/>
    </source>
</evidence>